<dbReference type="AlphaFoldDB" id="A0A060BWP9"/>
<protein>
    <submittedName>
        <fullName evidence="1">CAZy families GH13 protein</fullName>
    </submittedName>
</protein>
<dbReference type="EMBL" id="KF120100">
    <property type="protein sequence ID" value="AIA87369.1"/>
    <property type="molecule type" value="Genomic_DNA"/>
</dbReference>
<sequence length="116" mass="12996">DAFALPEFREWLYQGFVDQRDLPVTGGAMRWRTTGKFRTIRWSQSEVGQREQSNTSIAFDDQQIAKVFRKLESGVNPDVEIGLMLADSVVDLPIADALGWVHLGNPLASNARSDIC</sequence>
<proteinExistence type="predicted"/>
<evidence type="ECO:0000313" key="1">
    <source>
        <dbReference type="EMBL" id="AIA87369.1"/>
    </source>
</evidence>
<reference evidence="1" key="1">
    <citation type="journal article" date="2013" name="Environ. Microbiol.">
        <title>Seasonally variable intestinal metagenomes of the red palm weevil (Rhynchophorus ferrugineus).</title>
        <authorList>
            <person name="Jia S."/>
            <person name="Zhang X."/>
            <person name="Zhang G."/>
            <person name="Yin A."/>
            <person name="Zhang S."/>
            <person name="Li F."/>
            <person name="Wang L."/>
            <person name="Zhao D."/>
            <person name="Yun Q."/>
            <person name="Tala"/>
            <person name="Wang J."/>
            <person name="Sun G."/>
            <person name="Baabdullah M."/>
            <person name="Yu X."/>
            <person name="Hu S."/>
            <person name="Al-Mssallem I.S."/>
            <person name="Yu J."/>
        </authorList>
    </citation>
    <scope>NUCLEOTIDE SEQUENCE</scope>
</reference>
<accession>A0A060BWP9</accession>
<feature type="non-terminal residue" evidence="1">
    <location>
        <position position="116"/>
    </location>
</feature>
<feature type="non-terminal residue" evidence="1">
    <location>
        <position position="1"/>
    </location>
</feature>
<name>A0A060BWP9_9BACT</name>
<organism evidence="1">
    <name type="scientific">uncultured Geobacter sp</name>
    <dbReference type="NCBI Taxonomy" id="186741"/>
    <lineage>
        <taxon>Bacteria</taxon>
        <taxon>Pseudomonadati</taxon>
        <taxon>Thermodesulfobacteriota</taxon>
        <taxon>Desulfuromonadia</taxon>
        <taxon>Geobacterales</taxon>
        <taxon>Geobacteraceae</taxon>
        <taxon>Geobacter</taxon>
        <taxon>environmental samples</taxon>
    </lineage>
</organism>